<keyword evidence="3" id="KW-1185">Reference proteome</keyword>
<dbReference type="Proteomes" id="UP001219525">
    <property type="component" value="Unassembled WGS sequence"/>
</dbReference>
<sequence length="259" mass="26968">MGANGIFLRAGQNLQVECGSDDHGVPKEVQVVAVPFTDFSPLTEQRTAVGGRRPAAGGLMHRSLSWARLRRAGTAGSSGGQWRDRRQAAQRAAGGEQQAGSGVMSHGHQHYWNAIKIGSFDGWAGGSATGSATGSGRPAGGRRPSKLAVLMAGQGAAQRAVQRAAGGQQAAGSRQQAAGSRQQAACGRRHVAGGSHLGIRASWPAAGGAFTKFGHLGRPETWLVAHLERRERTRLPTAGVDDQIGGAFRNALMRQISSK</sequence>
<dbReference type="AlphaFoldDB" id="A0AAD6UK41"/>
<reference evidence="2" key="1">
    <citation type="submission" date="2023-03" db="EMBL/GenBank/DDBJ databases">
        <title>Massive genome expansion in bonnet fungi (Mycena s.s.) driven by repeated elements and novel gene families across ecological guilds.</title>
        <authorList>
            <consortium name="Lawrence Berkeley National Laboratory"/>
            <person name="Harder C.B."/>
            <person name="Miyauchi S."/>
            <person name="Viragh M."/>
            <person name="Kuo A."/>
            <person name="Thoen E."/>
            <person name="Andreopoulos B."/>
            <person name="Lu D."/>
            <person name="Skrede I."/>
            <person name="Drula E."/>
            <person name="Henrissat B."/>
            <person name="Morin E."/>
            <person name="Kohler A."/>
            <person name="Barry K."/>
            <person name="LaButti K."/>
            <person name="Morin E."/>
            <person name="Salamov A."/>
            <person name="Lipzen A."/>
            <person name="Mereny Z."/>
            <person name="Hegedus B."/>
            <person name="Baldrian P."/>
            <person name="Stursova M."/>
            <person name="Weitz H."/>
            <person name="Taylor A."/>
            <person name="Grigoriev I.V."/>
            <person name="Nagy L.G."/>
            <person name="Martin F."/>
            <person name="Kauserud H."/>
        </authorList>
    </citation>
    <scope>NUCLEOTIDE SEQUENCE</scope>
    <source>
        <strain evidence="2">9144</strain>
    </source>
</reference>
<organism evidence="2 3">
    <name type="scientific">Mycena pura</name>
    <dbReference type="NCBI Taxonomy" id="153505"/>
    <lineage>
        <taxon>Eukaryota</taxon>
        <taxon>Fungi</taxon>
        <taxon>Dikarya</taxon>
        <taxon>Basidiomycota</taxon>
        <taxon>Agaricomycotina</taxon>
        <taxon>Agaricomycetes</taxon>
        <taxon>Agaricomycetidae</taxon>
        <taxon>Agaricales</taxon>
        <taxon>Marasmiineae</taxon>
        <taxon>Mycenaceae</taxon>
        <taxon>Mycena</taxon>
    </lineage>
</organism>
<feature type="region of interest" description="Disordered" evidence="1">
    <location>
        <begin position="72"/>
        <end position="106"/>
    </location>
</feature>
<evidence type="ECO:0000313" key="2">
    <source>
        <dbReference type="EMBL" id="KAJ7185162.1"/>
    </source>
</evidence>
<name>A0AAD6UK41_9AGAR</name>
<comment type="caution">
    <text evidence="2">The sequence shown here is derived from an EMBL/GenBank/DDBJ whole genome shotgun (WGS) entry which is preliminary data.</text>
</comment>
<protein>
    <submittedName>
        <fullName evidence="2">Uncharacterized protein</fullName>
    </submittedName>
</protein>
<proteinExistence type="predicted"/>
<evidence type="ECO:0000256" key="1">
    <source>
        <dbReference type="SAM" id="MobiDB-lite"/>
    </source>
</evidence>
<feature type="compositionally biased region" description="Low complexity" evidence="1">
    <location>
        <begin position="89"/>
        <end position="100"/>
    </location>
</feature>
<accession>A0AAD6UK41</accession>
<dbReference type="EMBL" id="JARJCW010000216">
    <property type="protein sequence ID" value="KAJ7185162.1"/>
    <property type="molecule type" value="Genomic_DNA"/>
</dbReference>
<gene>
    <name evidence="2" type="ORF">GGX14DRAFT_409301</name>
</gene>
<evidence type="ECO:0000313" key="3">
    <source>
        <dbReference type="Proteomes" id="UP001219525"/>
    </source>
</evidence>